<sequence>MSVPHVLILGGHGQVALRLTPLLLQKAWRVTSVIRNKDHESDITATAKTHRENLNVLVESLEEVKSSNDAARVLDQVKPDYVVWSAGAGGKGGPVRTFAIDRDACRYYIDAAASSSSVKKFLLISYIASRRSYPSWWTKEDRDSADHVNQNILANYFKAKVDADEYLLARAKAARDNGKEFYDICLRPGTLTDDDGGNGVLLGKTPSRGDVSRTDVARVASELLNTEYKGWVDLLKGSESVEDAVKRVVQDKVDCVEGEDLDRIYSTKLEL</sequence>
<proteinExistence type="inferred from homology"/>
<dbReference type="Gene3D" id="3.40.50.720">
    <property type="entry name" value="NAD(P)-binding Rossmann-like Domain"/>
    <property type="match status" value="1"/>
</dbReference>
<evidence type="ECO:0000313" key="4">
    <source>
        <dbReference type="Proteomes" id="UP000015100"/>
    </source>
</evidence>
<dbReference type="eggNOG" id="KOG1203">
    <property type="taxonomic scope" value="Eukaryota"/>
</dbReference>
<protein>
    <recommendedName>
        <fullName evidence="2">NAD(P)-binding domain-containing protein</fullName>
    </recommendedName>
</protein>
<dbReference type="InterPro" id="IPR016040">
    <property type="entry name" value="NAD(P)-bd_dom"/>
</dbReference>
<evidence type="ECO:0000259" key="2">
    <source>
        <dbReference type="Pfam" id="PF13460"/>
    </source>
</evidence>
<dbReference type="Proteomes" id="UP000015100">
    <property type="component" value="Unassembled WGS sequence"/>
</dbReference>
<evidence type="ECO:0000256" key="1">
    <source>
        <dbReference type="ARBA" id="ARBA00038376"/>
    </source>
</evidence>
<dbReference type="OrthoDB" id="10254604at2759"/>
<reference evidence="4" key="2">
    <citation type="submission" date="2013-04" db="EMBL/GenBank/DDBJ databases">
        <title>Genomic mechanisms accounting for the adaptation to parasitism in nematode-trapping fungi.</title>
        <authorList>
            <person name="Ahren D.G."/>
        </authorList>
    </citation>
    <scope>NUCLEOTIDE SEQUENCE [LARGE SCALE GENOMIC DNA]</scope>
    <source>
        <strain evidence="4">CBS 200.50</strain>
    </source>
</reference>
<dbReference type="PANTHER" id="PTHR15020">
    <property type="entry name" value="FLAVIN REDUCTASE-RELATED"/>
    <property type="match status" value="1"/>
</dbReference>
<comment type="caution">
    <text evidence="3">The sequence shown here is derived from an EMBL/GenBank/DDBJ whole genome shotgun (WGS) entry which is preliminary data.</text>
</comment>
<accession>S8BUX0</accession>
<evidence type="ECO:0000313" key="3">
    <source>
        <dbReference type="EMBL" id="EPS39112.1"/>
    </source>
</evidence>
<dbReference type="EMBL" id="AQGS01000489">
    <property type="protein sequence ID" value="EPS39112.1"/>
    <property type="molecule type" value="Genomic_DNA"/>
</dbReference>
<dbReference type="InterPro" id="IPR036291">
    <property type="entry name" value="NAD(P)-bd_dom_sf"/>
</dbReference>
<dbReference type="PANTHER" id="PTHR15020:SF50">
    <property type="entry name" value="UPF0659 PROTEIN YMR090W"/>
    <property type="match status" value="1"/>
</dbReference>
<dbReference type="SUPFAM" id="SSF51735">
    <property type="entry name" value="NAD(P)-binding Rossmann-fold domains"/>
    <property type="match status" value="1"/>
</dbReference>
<dbReference type="HOGENOM" id="CLU_025711_1_0_1"/>
<comment type="similarity">
    <text evidence="1">Belongs to the avfA family.</text>
</comment>
<feature type="domain" description="NAD(P)-binding" evidence="2">
    <location>
        <begin position="10"/>
        <end position="226"/>
    </location>
</feature>
<gene>
    <name evidence="3" type="ORF">H072_7115</name>
</gene>
<keyword evidence="4" id="KW-1185">Reference proteome</keyword>
<name>S8BUX0_DACHA</name>
<dbReference type="AlphaFoldDB" id="S8BUX0"/>
<dbReference type="Pfam" id="PF13460">
    <property type="entry name" value="NAD_binding_10"/>
    <property type="match status" value="1"/>
</dbReference>
<organism evidence="3 4">
    <name type="scientific">Dactylellina haptotyla (strain CBS 200.50)</name>
    <name type="common">Nematode-trapping fungus</name>
    <name type="synonym">Monacrosporium haptotylum</name>
    <dbReference type="NCBI Taxonomy" id="1284197"/>
    <lineage>
        <taxon>Eukaryota</taxon>
        <taxon>Fungi</taxon>
        <taxon>Dikarya</taxon>
        <taxon>Ascomycota</taxon>
        <taxon>Pezizomycotina</taxon>
        <taxon>Orbiliomycetes</taxon>
        <taxon>Orbiliales</taxon>
        <taxon>Orbiliaceae</taxon>
        <taxon>Dactylellina</taxon>
    </lineage>
</organism>
<reference evidence="3 4" key="1">
    <citation type="journal article" date="2013" name="PLoS Genet.">
        <title>Genomic mechanisms accounting for the adaptation to parasitism in nematode-trapping fungi.</title>
        <authorList>
            <person name="Meerupati T."/>
            <person name="Andersson K.M."/>
            <person name="Friman E."/>
            <person name="Kumar D."/>
            <person name="Tunlid A."/>
            <person name="Ahren D."/>
        </authorList>
    </citation>
    <scope>NUCLEOTIDE SEQUENCE [LARGE SCALE GENOMIC DNA]</scope>
    <source>
        <strain evidence="3 4">CBS 200.50</strain>
    </source>
</reference>
<dbReference type="OMA" id="DYVAWSA"/>
<dbReference type="STRING" id="1284197.S8BUX0"/>